<dbReference type="InterPro" id="IPR022398">
    <property type="entry name" value="Peptidase_S8_His-AS"/>
</dbReference>
<feature type="domain" description="Peptidase S8/S53" evidence="7">
    <location>
        <begin position="132"/>
        <end position="362"/>
    </location>
</feature>
<dbReference type="SUPFAM" id="SSF52743">
    <property type="entry name" value="Subtilisin-like"/>
    <property type="match status" value="1"/>
</dbReference>
<dbReference type="InterPro" id="IPR036852">
    <property type="entry name" value="Peptidase_S8/S53_dom_sf"/>
</dbReference>
<evidence type="ECO:0000256" key="5">
    <source>
        <dbReference type="PIRSR" id="PIRSR615500-1"/>
    </source>
</evidence>
<accession>A0A9Y2IAA2</accession>
<dbReference type="AlphaFoldDB" id="A0A9Y2IAA2"/>
<proteinExistence type="inferred from homology"/>
<dbReference type="Pfam" id="PF00082">
    <property type="entry name" value="Peptidase_S8"/>
    <property type="match status" value="1"/>
</dbReference>
<keyword evidence="2 6" id="KW-0645">Protease</keyword>
<dbReference type="KEGG" id="acab:QRX50_31610"/>
<gene>
    <name evidence="8" type="ORF">QRX50_31610</name>
</gene>
<dbReference type="InterPro" id="IPR015500">
    <property type="entry name" value="Peptidase_S8_subtilisin-rel"/>
</dbReference>
<evidence type="ECO:0000313" key="8">
    <source>
        <dbReference type="EMBL" id="WIX76007.1"/>
    </source>
</evidence>
<keyword evidence="9" id="KW-1185">Reference proteome</keyword>
<evidence type="ECO:0000259" key="7">
    <source>
        <dbReference type="Pfam" id="PF00082"/>
    </source>
</evidence>
<dbReference type="Gene3D" id="3.40.50.200">
    <property type="entry name" value="Peptidase S8/S53 domain"/>
    <property type="match status" value="1"/>
</dbReference>
<dbReference type="PRINTS" id="PR00723">
    <property type="entry name" value="SUBTILISIN"/>
</dbReference>
<evidence type="ECO:0000256" key="3">
    <source>
        <dbReference type="ARBA" id="ARBA00022801"/>
    </source>
</evidence>
<dbReference type="PANTHER" id="PTHR43806">
    <property type="entry name" value="PEPTIDASE S8"/>
    <property type="match status" value="1"/>
</dbReference>
<keyword evidence="4 6" id="KW-0720">Serine protease</keyword>
<dbReference type="PROSITE" id="PS00138">
    <property type="entry name" value="SUBTILASE_SER"/>
    <property type="match status" value="1"/>
</dbReference>
<feature type="active site" description="Charge relay system" evidence="5 6">
    <location>
        <position position="173"/>
    </location>
</feature>
<evidence type="ECO:0000313" key="9">
    <source>
        <dbReference type="Proteomes" id="UP001236014"/>
    </source>
</evidence>
<dbReference type="GO" id="GO:0006508">
    <property type="term" value="P:proteolysis"/>
    <property type="evidence" value="ECO:0007669"/>
    <property type="project" value="UniProtKB-KW"/>
</dbReference>
<feature type="active site" description="Charge relay system" evidence="5 6">
    <location>
        <position position="141"/>
    </location>
</feature>
<dbReference type="InterPro" id="IPR023828">
    <property type="entry name" value="Peptidase_S8_Ser-AS"/>
</dbReference>
<evidence type="ECO:0000256" key="1">
    <source>
        <dbReference type="ARBA" id="ARBA00011073"/>
    </source>
</evidence>
<reference evidence="8 9" key="1">
    <citation type="submission" date="2023-06" db="EMBL/GenBank/DDBJ databases">
        <authorList>
            <person name="Oyuntsetseg B."/>
            <person name="Kim S.B."/>
        </authorList>
    </citation>
    <scope>NUCLEOTIDE SEQUENCE [LARGE SCALE GENOMIC DNA]</scope>
    <source>
        <strain evidence="8 9">2-15</strain>
    </source>
</reference>
<evidence type="ECO:0000256" key="6">
    <source>
        <dbReference type="PROSITE-ProRule" id="PRU01240"/>
    </source>
</evidence>
<name>A0A9Y2IAA2_9PSEU</name>
<organism evidence="8 9">
    <name type="scientific">Amycolatopsis carbonis</name>
    <dbReference type="NCBI Taxonomy" id="715471"/>
    <lineage>
        <taxon>Bacteria</taxon>
        <taxon>Bacillati</taxon>
        <taxon>Actinomycetota</taxon>
        <taxon>Actinomycetes</taxon>
        <taxon>Pseudonocardiales</taxon>
        <taxon>Pseudonocardiaceae</taxon>
        <taxon>Amycolatopsis</taxon>
    </lineage>
</organism>
<dbReference type="RefSeq" id="WP_285966769.1">
    <property type="nucleotide sequence ID" value="NZ_CP127294.1"/>
</dbReference>
<dbReference type="PANTHER" id="PTHR43806:SF11">
    <property type="entry name" value="CEREVISIN-RELATED"/>
    <property type="match status" value="1"/>
</dbReference>
<feature type="active site" description="Charge relay system" evidence="5 6">
    <location>
        <position position="343"/>
    </location>
</feature>
<dbReference type="GO" id="GO:0004252">
    <property type="term" value="F:serine-type endopeptidase activity"/>
    <property type="evidence" value="ECO:0007669"/>
    <property type="project" value="UniProtKB-UniRule"/>
</dbReference>
<comment type="similarity">
    <text evidence="1 6">Belongs to the peptidase S8 family.</text>
</comment>
<dbReference type="InterPro" id="IPR050131">
    <property type="entry name" value="Peptidase_S8_subtilisin-like"/>
</dbReference>
<protein>
    <submittedName>
        <fullName evidence="8">S8 family serine peptidase</fullName>
    </submittedName>
</protein>
<dbReference type="PROSITE" id="PS51892">
    <property type="entry name" value="SUBTILASE"/>
    <property type="match status" value="1"/>
</dbReference>
<dbReference type="EMBL" id="CP127294">
    <property type="protein sequence ID" value="WIX76007.1"/>
    <property type="molecule type" value="Genomic_DNA"/>
</dbReference>
<dbReference type="InterPro" id="IPR000209">
    <property type="entry name" value="Peptidase_S8/S53_dom"/>
</dbReference>
<evidence type="ECO:0000256" key="4">
    <source>
        <dbReference type="ARBA" id="ARBA00022825"/>
    </source>
</evidence>
<keyword evidence="3 6" id="KW-0378">Hydrolase</keyword>
<dbReference type="Proteomes" id="UP001236014">
    <property type="component" value="Chromosome"/>
</dbReference>
<dbReference type="PROSITE" id="PS00137">
    <property type="entry name" value="SUBTILASE_HIS"/>
    <property type="match status" value="1"/>
</dbReference>
<sequence>MPARHLVLMHPYAGVDGIRELHQRAGIRVGNDADVSGPITARRSYRASRGFYLSDLDVAVVNADPDQAAALARGAREPGPIAYVEPERTLRVRPVTPPATGAGEDSGEFQVPHLPFTWGLQAVGAAATRATGKGVRLAVLDTGIDMEHPDFVHKLGIAQSFVADETTQDVIGHGTHCAGIATGPRTLEVFPGYGVAPEANLYVAKTVDKAGEGQDGAVLSAIAWAVRHKCAVVSISLGSPVRPDEFYSVVFEQVAARALRAGTLIVAAAGNDSDRMKGLAAPVGHPANCPSVLAVGAIGQDDTVAPFSNMTVNLSGGAVDVAAPGVDVFSAWIGGYRTLSGTSMATPHVAGVAALLAQATGARGWELWARLQGFARRLEAPSRDVGAGLVQAPR</sequence>
<evidence type="ECO:0000256" key="2">
    <source>
        <dbReference type="ARBA" id="ARBA00022670"/>
    </source>
</evidence>